<comment type="similarity">
    <text evidence="3">Belongs to the RimP family.</text>
</comment>
<evidence type="ECO:0000313" key="7">
    <source>
        <dbReference type="Proteomes" id="UP001597068"/>
    </source>
</evidence>
<reference evidence="7" key="1">
    <citation type="journal article" date="2019" name="Int. J. Syst. Evol. Microbiol.">
        <title>The Global Catalogue of Microorganisms (GCM) 10K type strain sequencing project: providing services to taxonomists for standard genome sequencing and annotation.</title>
        <authorList>
            <consortium name="The Broad Institute Genomics Platform"/>
            <consortium name="The Broad Institute Genome Sequencing Center for Infectious Disease"/>
            <person name="Wu L."/>
            <person name="Ma J."/>
        </authorList>
    </citation>
    <scope>NUCLEOTIDE SEQUENCE [LARGE SCALE GENOMIC DNA]</scope>
    <source>
        <strain evidence="7">CCUG 50873</strain>
    </source>
</reference>
<dbReference type="Proteomes" id="UP001597068">
    <property type="component" value="Unassembled WGS sequence"/>
</dbReference>
<dbReference type="HAMAP" id="MF_01077">
    <property type="entry name" value="RimP"/>
    <property type="match status" value="1"/>
</dbReference>
<accession>A0ABW3GGM8</accession>
<evidence type="ECO:0000256" key="4">
    <source>
        <dbReference type="SAM" id="MobiDB-lite"/>
    </source>
</evidence>
<dbReference type="InterPro" id="IPR035956">
    <property type="entry name" value="RimP_N_sf"/>
</dbReference>
<keyword evidence="7" id="KW-1185">Reference proteome</keyword>
<dbReference type="NCBIfam" id="NF000930">
    <property type="entry name" value="PRK00092.2-2"/>
    <property type="match status" value="1"/>
</dbReference>
<keyword evidence="1 3" id="KW-0963">Cytoplasm</keyword>
<comment type="subcellular location">
    <subcellularLocation>
        <location evidence="3">Cytoplasm</location>
    </subcellularLocation>
</comment>
<comment type="function">
    <text evidence="3">Required for maturation of 30S ribosomal subunits.</text>
</comment>
<evidence type="ECO:0000313" key="6">
    <source>
        <dbReference type="EMBL" id="MFD0927926.1"/>
    </source>
</evidence>
<evidence type="ECO:0000256" key="1">
    <source>
        <dbReference type="ARBA" id="ARBA00022490"/>
    </source>
</evidence>
<keyword evidence="2 3" id="KW-0690">Ribosome biogenesis</keyword>
<dbReference type="EMBL" id="JBHTIL010000006">
    <property type="protein sequence ID" value="MFD0927926.1"/>
    <property type="molecule type" value="Genomic_DNA"/>
</dbReference>
<proteinExistence type="inferred from homology"/>
<comment type="caution">
    <text evidence="6">The sequence shown here is derived from an EMBL/GenBank/DDBJ whole genome shotgun (WGS) entry which is preliminary data.</text>
</comment>
<dbReference type="PANTHER" id="PTHR33867">
    <property type="entry name" value="RIBOSOME MATURATION FACTOR RIMP"/>
    <property type="match status" value="1"/>
</dbReference>
<evidence type="ECO:0000256" key="3">
    <source>
        <dbReference type="HAMAP-Rule" id="MF_01077"/>
    </source>
</evidence>
<feature type="domain" description="Ribosome maturation factor RimP N-terminal" evidence="5">
    <location>
        <begin position="32"/>
        <end position="106"/>
    </location>
</feature>
<evidence type="ECO:0000256" key="2">
    <source>
        <dbReference type="ARBA" id="ARBA00022517"/>
    </source>
</evidence>
<dbReference type="Pfam" id="PF02576">
    <property type="entry name" value="RimP_N"/>
    <property type="match status" value="1"/>
</dbReference>
<feature type="compositionally biased region" description="Basic and acidic residues" evidence="4">
    <location>
        <begin position="1"/>
        <end position="23"/>
    </location>
</feature>
<dbReference type="InterPro" id="IPR003728">
    <property type="entry name" value="Ribosome_maturation_RimP"/>
</dbReference>
<sequence>MSGDDRSESDRQSDDDPGTRVDGTDGLVAAVVTPVVAGRGIDLEAVELSGSGNSTVVRIVVDADDGAELDDLAALSRLLSEALDAADPDPLGDRQYTLEVTSPGVDRPLTAPRHWRRAQGRRVSVEIRPSQGAAPATRGERLAGRIGRLVADGEGVEIVLPARRGSFEVREVSLADVASAVVGVDFSPPGPTELALCGLDGADTRREGGR</sequence>
<feature type="region of interest" description="Disordered" evidence="4">
    <location>
        <begin position="1"/>
        <end position="26"/>
    </location>
</feature>
<organism evidence="6 7">
    <name type="scientific">Williamsia deligens</name>
    <dbReference type="NCBI Taxonomy" id="321325"/>
    <lineage>
        <taxon>Bacteria</taxon>
        <taxon>Bacillati</taxon>
        <taxon>Actinomycetota</taxon>
        <taxon>Actinomycetes</taxon>
        <taxon>Mycobacteriales</taxon>
        <taxon>Nocardiaceae</taxon>
        <taxon>Williamsia</taxon>
    </lineage>
</organism>
<protein>
    <recommendedName>
        <fullName evidence="3">Ribosome maturation factor RimP</fullName>
    </recommendedName>
</protein>
<dbReference type="SUPFAM" id="SSF75420">
    <property type="entry name" value="YhbC-like, N-terminal domain"/>
    <property type="match status" value="1"/>
</dbReference>
<evidence type="ECO:0000259" key="5">
    <source>
        <dbReference type="Pfam" id="PF02576"/>
    </source>
</evidence>
<dbReference type="Gene3D" id="3.30.300.70">
    <property type="entry name" value="RimP-like superfamily, N-terminal"/>
    <property type="match status" value="1"/>
</dbReference>
<gene>
    <name evidence="3 6" type="primary">rimP</name>
    <name evidence="6" type="ORF">ACFQ04_19475</name>
</gene>
<name>A0ABW3GGM8_9NOCA</name>
<dbReference type="RefSeq" id="WP_253648374.1">
    <property type="nucleotide sequence ID" value="NZ_BAAAMO010000004.1"/>
</dbReference>
<dbReference type="PANTHER" id="PTHR33867:SF1">
    <property type="entry name" value="RIBOSOME MATURATION FACTOR RIMP"/>
    <property type="match status" value="1"/>
</dbReference>
<dbReference type="InterPro" id="IPR028989">
    <property type="entry name" value="RimP_N"/>
</dbReference>